<dbReference type="Gene3D" id="1.10.1200.10">
    <property type="entry name" value="ACP-like"/>
    <property type="match status" value="1"/>
</dbReference>
<dbReference type="SUPFAM" id="SSF52777">
    <property type="entry name" value="CoA-dependent acyltransferases"/>
    <property type="match status" value="6"/>
</dbReference>
<dbReference type="CDD" id="cd19543">
    <property type="entry name" value="DCL_NRPS"/>
    <property type="match status" value="1"/>
</dbReference>
<dbReference type="GO" id="GO:0031177">
    <property type="term" value="F:phosphopantetheine binding"/>
    <property type="evidence" value="ECO:0007669"/>
    <property type="project" value="InterPro"/>
</dbReference>
<comment type="similarity">
    <text evidence="2">Belongs to the ATP-dependent AMP-binding enzyme family.</text>
</comment>
<dbReference type="NCBIfam" id="TIGR01720">
    <property type="entry name" value="NRPS-para261"/>
    <property type="match status" value="1"/>
</dbReference>
<comment type="cofactor">
    <cofactor evidence="1">
        <name>pantetheine 4'-phosphate</name>
        <dbReference type="ChEBI" id="CHEBI:47942"/>
    </cofactor>
</comment>
<dbReference type="PROSITE" id="PS00455">
    <property type="entry name" value="AMP_BINDING"/>
    <property type="match status" value="2"/>
</dbReference>
<dbReference type="FunFam" id="3.30.300.30:FF:000010">
    <property type="entry name" value="Enterobactin synthetase component F"/>
    <property type="match status" value="2"/>
</dbReference>
<organism evidence="8 9">
    <name type="scientific">Mycobacterium basiliense</name>
    <dbReference type="NCBI Taxonomy" id="2094119"/>
    <lineage>
        <taxon>Bacteria</taxon>
        <taxon>Bacillati</taxon>
        <taxon>Actinomycetota</taxon>
        <taxon>Actinomycetes</taxon>
        <taxon>Mycobacteriales</taxon>
        <taxon>Mycobacteriaceae</taxon>
        <taxon>Mycobacterium</taxon>
    </lineage>
</organism>
<evidence type="ECO:0000256" key="1">
    <source>
        <dbReference type="ARBA" id="ARBA00001957"/>
    </source>
</evidence>
<dbReference type="Pfam" id="PF00668">
    <property type="entry name" value="Condensation"/>
    <property type="match status" value="3"/>
</dbReference>
<dbReference type="SUPFAM" id="SSF47336">
    <property type="entry name" value="ACP-like"/>
    <property type="match status" value="2"/>
</dbReference>
<dbReference type="Gene3D" id="3.30.300.30">
    <property type="match status" value="2"/>
</dbReference>
<dbReference type="InterPro" id="IPR042099">
    <property type="entry name" value="ANL_N_sf"/>
</dbReference>
<dbReference type="SUPFAM" id="SSF53474">
    <property type="entry name" value="alpha/beta-Hydrolases"/>
    <property type="match status" value="1"/>
</dbReference>
<gene>
    <name evidence="8" type="primary">lgrD_5</name>
    <name evidence="8" type="ORF">MB901379_02619</name>
</gene>
<feature type="domain" description="Carrier" evidence="7">
    <location>
        <begin position="2475"/>
        <end position="2550"/>
    </location>
</feature>
<dbReference type="Pfam" id="PF00501">
    <property type="entry name" value="AMP-binding"/>
    <property type="match status" value="2"/>
</dbReference>
<dbReference type="InterPro" id="IPR001242">
    <property type="entry name" value="Condensation_dom"/>
</dbReference>
<dbReference type="PROSITE" id="PS00012">
    <property type="entry name" value="PHOSPHOPANTETHEINE"/>
    <property type="match status" value="2"/>
</dbReference>
<evidence type="ECO:0000256" key="2">
    <source>
        <dbReference type="ARBA" id="ARBA00006432"/>
    </source>
</evidence>
<evidence type="ECO:0000256" key="5">
    <source>
        <dbReference type="ARBA" id="ARBA00022737"/>
    </source>
</evidence>
<dbReference type="InterPro" id="IPR029058">
    <property type="entry name" value="AB_hydrolase_fold"/>
</dbReference>
<dbReference type="InterPro" id="IPR006162">
    <property type="entry name" value="Ppantetheine_attach_site"/>
</dbReference>
<dbReference type="InterPro" id="IPR025110">
    <property type="entry name" value="AMP-bd_C"/>
</dbReference>
<evidence type="ECO:0000313" key="8">
    <source>
        <dbReference type="EMBL" id="VDM89052.1"/>
    </source>
</evidence>
<dbReference type="InterPro" id="IPR036736">
    <property type="entry name" value="ACP-like_sf"/>
</dbReference>
<dbReference type="InterPro" id="IPR009081">
    <property type="entry name" value="PP-bd_ACP"/>
</dbReference>
<keyword evidence="3" id="KW-0596">Phosphopantetheine</keyword>
<dbReference type="InterPro" id="IPR020806">
    <property type="entry name" value="PKS_PP-bd"/>
</dbReference>
<dbReference type="PANTHER" id="PTHR45527:SF14">
    <property type="entry name" value="PLIPASTATIN SYNTHASE SUBUNIT B"/>
    <property type="match status" value="1"/>
</dbReference>
<dbReference type="Gene3D" id="3.40.50.12780">
    <property type="entry name" value="N-terminal domain of ligase-like"/>
    <property type="match status" value="2"/>
</dbReference>
<dbReference type="InterPro" id="IPR020845">
    <property type="entry name" value="AMP-binding_CS"/>
</dbReference>
<dbReference type="RefSeq" id="WP_162334356.1">
    <property type="nucleotide sequence ID" value="NZ_LR130759.1"/>
</dbReference>
<dbReference type="Gene3D" id="3.40.50.1820">
    <property type="entry name" value="alpha/beta hydrolase"/>
    <property type="match status" value="1"/>
</dbReference>
<proteinExistence type="inferred from homology"/>
<dbReference type="Proteomes" id="UP000269998">
    <property type="component" value="Chromosome"/>
</dbReference>
<dbReference type="Pfam" id="PF00550">
    <property type="entry name" value="PP-binding"/>
    <property type="match status" value="2"/>
</dbReference>
<dbReference type="GO" id="GO:0005737">
    <property type="term" value="C:cytoplasm"/>
    <property type="evidence" value="ECO:0007669"/>
    <property type="project" value="TreeGrafter"/>
</dbReference>
<dbReference type="GO" id="GO:0043041">
    <property type="term" value="P:amino acid activation for nonribosomal peptide biosynthetic process"/>
    <property type="evidence" value="ECO:0007669"/>
    <property type="project" value="TreeGrafter"/>
</dbReference>
<keyword evidence="5" id="KW-0677">Repeat</keyword>
<dbReference type="UniPathway" id="UPA00011"/>
<dbReference type="InterPro" id="IPR010060">
    <property type="entry name" value="NRPS_synth"/>
</dbReference>
<dbReference type="SMART" id="SM00823">
    <property type="entry name" value="PKS_PP"/>
    <property type="match status" value="2"/>
</dbReference>
<evidence type="ECO:0000256" key="6">
    <source>
        <dbReference type="ARBA" id="ARBA00023194"/>
    </source>
</evidence>
<name>A0A3S4FRD6_9MYCO</name>
<dbReference type="GO" id="GO:0008610">
    <property type="term" value="P:lipid biosynthetic process"/>
    <property type="evidence" value="ECO:0007669"/>
    <property type="project" value="UniProtKB-ARBA"/>
</dbReference>
<dbReference type="InterPro" id="IPR023213">
    <property type="entry name" value="CAT-like_dom_sf"/>
</dbReference>
<dbReference type="PROSITE" id="PS50075">
    <property type="entry name" value="CARRIER"/>
    <property type="match status" value="2"/>
</dbReference>
<reference evidence="9" key="1">
    <citation type="submission" date="2018-02" db="EMBL/GenBank/DDBJ databases">
        <authorList>
            <person name="Seth-Smith MB H."/>
            <person name="Seth-Smith H."/>
        </authorList>
    </citation>
    <scope>NUCLEOTIDE SEQUENCE [LARGE SCALE GENOMIC DNA]</scope>
</reference>
<dbReference type="FunFam" id="1.10.1200.10:FF:000005">
    <property type="entry name" value="Nonribosomal peptide synthetase 1"/>
    <property type="match status" value="2"/>
</dbReference>
<keyword evidence="9" id="KW-1185">Reference proteome</keyword>
<dbReference type="GO" id="GO:0044550">
    <property type="term" value="P:secondary metabolite biosynthetic process"/>
    <property type="evidence" value="ECO:0007669"/>
    <property type="project" value="UniProtKB-ARBA"/>
</dbReference>
<dbReference type="InterPro" id="IPR010071">
    <property type="entry name" value="AA_adenyl_dom"/>
</dbReference>
<keyword evidence="6" id="KW-0045">Antibiotic biosynthesis</keyword>
<dbReference type="GO" id="GO:0017000">
    <property type="term" value="P:antibiotic biosynthetic process"/>
    <property type="evidence" value="ECO:0007669"/>
    <property type="project" value="UniProtKB-KW"/>
</dbReference>
<dbReference type="InterPro" id="IPR000873">
    <property type="entry name" value="AMP-dep_synth/lig_dom"/>
</dbReference>
<dbReference type="InterPro" id="IPR045851">
    <property type="entry name" value="AMP-bd_C_sf"/>
</dbReference>
<dbReference type="SUPFAM" id="SSF56801">
    <property type="entry name" value="Acetyl-CoA synthetase-like"/>
    <property type="match status" value="2"/>
</dbReference>
<sequence length="2807" mass="299059">MDHSSIQSNSGRALGPAERGFALTRGQLDIWFSQEIGRAPDEWHNSGFAVIGGSVIPDLLSRAIRQVVAEAEPLRAAIIEVDGYVVQQAVDYPDLEVPFHDLRRCADPVREATRRGLVLHRAPMPWAGPLFKFALFQTTSDEFYLFVCIHHVIVDGFGYALLVNRIAAVYSALSTETPVAPSFFGSLESLVAGESAYEQSDDYREDLTYWNENLDSVVDYSFARAQGCHASSATSVSVELDRSVVDRAQQLAQMVGVRRSSVITAACALLVHQRRGGPQVILDFPVSRRTNPQLMTIPGMLSGTVPLVLTAVPDAEIGGFCQHVESQIRQAIRHQRFPMHVLRNSNSRQGTDNSAGTVSVNFMPSVTLAPFGDAPSTVTILSFAQGEHFGMVFTKDAGRLFLHTVGSGGPFGDSDVSHLAARLQALLRVMAAEPGRRLGLIDLLDSREHECLDVWGNRGVLAEPVSVGGSVPVLFGAQVARTPEAIAVTDGEVSLTYAKLDAESSQLARVLAGVGVGPGELVALLLPRTHGGIVAILAVLKTGAGYLPIDPMHPDARIAFMLNDSAPIAAVTTGALRARLDDYDLTVIDIDEPGIDTVSGVGLPGPAAGDLAYIIYTSGSTGTPKGVGITHHNVTQLLGGLDAESAAMLFSPGRVWTQWHSYSFDVSVWEIWGALLSGGRLVVVPEHTAKSPDELLGLLVDERANVLCQTPSAFYALQAAAEAADELSHRLQLDAVLFAGEALQAHRLTPWMSQHPRHPRLFNLYGTTETTVHASWREIIGSDTAADVSPIGTPLSSLGFFVLDGWLRPVPVGVVGELYVAGGGVGLGYWRRAGLTGSRFVACPFGGASGTRMYRTGDLVWWGADGQLRYVGRADGQVKVRGFRIEPGEVSAALGRLAGVDQAVVVARHDHPGDPRLVGYFTGGADPVELRAALAAQLPPYMVPAALIAIAELPLTVNGKLDVRALPAVQYGDAQRYRAPVSPVEETLAGIFAQVLGLDRVGVDDSFFDLGGDSLSAMRVVAGARAAGLACRTRDIFRHQDVAALARVVENLGAGLGGRDDDGVGSVVLTPIMRWFDSVAGLVAGLHQTVLVQGPAGVDEADVVVLVQALLDRHAMLRLQVGRDSDGGWALEARPAGYVDARESVQQVAVMSGDVLAGALSRLDPAAGVMVSAVWASSTAQLVLAIHHLAVDGVSWRVLIDDLNSAWAQHQRRGAISLPATGSSFRQWASMLVDYAYDPAVTAQLAVWRQIAAVPAVVSAPNQQVDRAASAGHLSVVLDAPTTQALITRVPAAFHVGVHDILLIAFAVAWQELLAEPSAVIGVDVEGHGRHDELSPGLDLSAAVGWFTTKYPVALKVGPIAWPQWSAGHDIVGTVVKKLKEQLRAVPPGLTYGLLRYQNHEVDLVAADPLIAFNYLGRFEGFSRSARAGGWHLTGAGLTLAETARVLADMPLTHTVALNAVTIDTDAGPQLHAEWTWASSVFDSSALGRLAGLWFEALTAISAYVDAGGGGLTPSDLLGLSLTQSQIDHLERSHKVKDLLPLTPLQQGLLFHSGASTAGQAYVVQVEIGLAGQLDQLRLHEAVQTVIKRSPNLAVRIAYAGFEEPVQIIMDDPVVPWDVIDLTHGAQHDIEEIRAAEREALRDISNSSPVRAALVKTAPDQYRLIWTNHHVVCDGWSMSIILGDVFNVYGNGILPPPVPYRNYLAWLADQDRGKALIAWREMFTDFHSPTLVGSLDPNVSADHAVQFWTLSNAATSALNDLARSHHSTLNIVVQAAFAQLLAGLTRNQDVAFGATVSGRSAELAGAQSMVGLLINTVAVRARLTAAVTTTELIDQLQQFHTDTLEYHYLPLGDIHRASGHSRLFDALFVYENYPFNDLAALCPDQLAITDITSFETTHYPLTVFVLPGPQLGFRVEYDTAVFDKTAIDSLIARLQALLRVMAAEPGRRLGLIDLLDSREHECLDVWGNRGVLAEPVSVGGSVPVLFGAQVARTPEAIAVTDGEVSLTYAKLDAESSQLARVLAGVGVGPGELVALLLPRTHGGIVAILAVLKTGAGYLPIDPMHPDARIAFMLNDSAPIAAVTTGALRARLDDYDLTVIDIDEPGIDTVSGVGLPGPAAGDLAYIIYTSGSTGTPKGVGITHHNVTQLLGGLDAESAAMLFSPGRVWTQWHSYSFDVSVWEIWGALLSGGRLVVVPEHTAKSPDELHALLLAEHVEVFTLTPSAAAAVSPQGLESVMLVVGGEVCPEALVDQWAPGRVMINAYGPTEATIYAAMSPPLTPGLGITPIGSPVAGAALFVLDGWLRPVPVGVVGELYVAGGGVGLGYWRRAGLTGSRFVACPFGGASGTRMYRTGDLVWWGADGQLRYVGRADGQVKVRGFRIEPGEVSAALGRLAGVDQAVVVARHDHPGDPRLVGYFTGGADPVELRAALAAQLPPYMVPAALIAIAELPLTVNGKLDVRALPAVQYGDAQRYRAPVSPVEETLAGIFAQVLGLDRVGVDDSFFDLGGDSLSAMRVVAAINATLDTDLAARVLFEAPTIDGLAEKLNAPDRSVEIVPLEVLQPGSGLPLFCLPPGGGISWAYRNLGPYLDCPVIGLQQMHNGQEAQPESVRELARIYANAIQTYDPEGPYQLLGWSFGGVTAHQLAVELQVRGATVARLIALDPILIPDASTTAVVTESDVLEAILQVLGVAAEQYCRPLTYSQAQTLVEQELDAESALPSRQLVQVMVTNANTNVQLNAQHQPDIFAGRMVVFSARPASSDAELQQCWRKYVAGEVNEYPVNCAHEEMLNPAALKTFGDQIRAALD</sequence>
<protein>
    <submittedName>
        <fullName evidence="8">Linear gramicidin synthase subunit D</fullName>
    </submittedName>
</protein>
<keyword evidence="4" id="KW-0597">Phosphoprotein</keyword>
<evidence type="ECO:0000256" key="4">
    <source>
        <dbReference type="ARBA" id="ARBA00022553"/>
    </source>
</evidence>
<dbReference type="KEGG" id="mbai:MB901379_02619"/>
<dbReference type="InterPro" id="IPR001031">
    <property type="entry name" value="Thioesterase"/>
</dbReference>
<accession>A0A3S4FRD6</accession>
<dbReference type="FunFam" id="3.40.50.980:FF:000001">
    <property type="entry name" value="Non-ribosomal peptide synthetase"/>
    <property type="match status" value="2"/>
</dbReference>
<dbReference type="SMART" id="SM01294">
    <property type="entry name" value="PKS_PP_betabranch"/>
    <property type="match status" value="1"/>
</dbReference>
<dbReference type="Gene3D" id="3.30.559.10">
    <property type="entry name" value="Chloramphenicol acetyltransferase-like domain"/>
    <property type="match status" value="3"/>
</dbReference>
<evidence type="ECO:0000259" key="7">
    <source>
        <dbReference type="PROSITE" id="PS50075"/>
    </source>
</evidence>
<dbReference type="Gene3D" id="3.30.559.30">
    <property type="entry name" value="Nonribosomal peptide synthetase, condensation domain"/>
    <property type="match status" value="3"/>
</dbReference>
<dbReference type="EMBL" id="LR130759">
    <property type="protein sequence ID" value="VDM89052.1"/>
    <property type="molecule type" value="Genomic_DNA"/>
</dbReference>
<evidence type="ECO:0000313" key="9">
    <source>
        <dbReference type="Proteomes" id="UP000269998"/>
    </source>
</evidence>
<feature type="domain" description="Carrier" evidence="7">
    <location>
        <begin position="979"/>
        <end position="1053"/>
    </location>
</feature>
<dbReference type="Pfam" id="PF00975">
    <property type="entry name" value="Thioesterase"/>
    <property type="match status" value="1"/>
</dbReference>
<dbReference type="GO" id="GO:0003824">
    <property type="term" value="F:catalytic activity"/>
    <property type="evidence" value="ECO:0007669"/>
    <property type="project" value="InterPro"/>
</dbReference>
<dbReference type="PANTHER" id="PTHR45527">
    <property type="entry name" value="NONRIBOSOMAL PEPTIDE SYNTHETASE"/>
    <property type="match status" value="1"/>
</dbReference>
<dbReference type="FunFam" id="3.40.50.12780:FF:000012">
    <property type="entry name" value="Non-ribosomal peptide synthetase"/>
    <property type="match status" value="2"/>
</dbReference>
<evidence type="ECO:0000256" key="3">
    <source>
        <dbReference type="ARBA" id="ARBA00022450"/>
    </source>
</evidence>
<dbReference type="NCBIfam" id="TIGR01733">
    <property type="entry name" value="AA-adenyl-dom"/>
    <property type="match status" value="2"/>
</dbReference>
<dbReference type="Pfam" id="PF13193">
    <property type="entry name" value="AMP-binding_C"/>
    <property type="match status" value="2"/>
</dbReference>